<dbReference type="RefSeq" id="XP_022659196.1">
    <property type="nucleotide sequence ID" value="XM_022803461.1"/>
</dbReference>
<dbReference type="EnsemblMetazoa" id="XM_022803461">
    <property type="protein sequence ID" value="XP_022659196"/>
    <property type="gene ID" value="LOC111249511"/>
</dbReference>
<dbReference type="EnsemblMetazoa" id="XM_022803463">
    <property type="protein sequence ID" value="XP_022659198"/>
    <property type="gene ID" value="LOC111249511"/>
</dbReference>
<dbReference type="EnsemblMetazoa" id="XM_022803464">
    <property type="protein sequence ID" value="XP_022659199"/>
    <property type="gene ID" value="LOC111249511"/>
</dbReference>
<dbReference type="GeneID" id="111249511"/>
<dbReference type="OMA" id="TRCISYR"/>
<keyword evidence="2" id="KW-1185">Reference proteome</keyword>
<dbReference type="RefSeq" id="XP_022659199.1">
    <property type="nucleotide sequence ID" value="XM_022803464.1"/>
</dbReference>
<reference evidence="1" key="1">
    <citation type="submission" date="2021-01" db="UniProtKB">
        <authorList>
            <consortium name="EnsemblMetazoa"/>
        </authorList>
    </citation>
    <scope>IDENTIFICATION</scope>
</reference>
<name>A0A7M7JYW4_VARDE</name>
<dbReference type="RefSeq" id="XP_022659195.1">
    <property type="nucleotide sequence ID" value="XM_022803460.1"/>
</dbReference>
<evidence type="ECO:0000313" key="2">
    <source>
        <dbReference type="Proteomes" id="UP000594260"/>
    </source>
</evidence>
<organism evidence="1 2">
    <name type="scientific">Varroa destructor</name>
    <name type="common">Honeybee mite</name>
    <dbReference type="NCBI Taxonomy" id="109461"/>
    <lineage>
        <taxon>Eukaryota</taxon>
        <taxon>Metazoa</taxon>
        <taxon>Ecdysozoa</taxon>
        <taxon>Arthropoda</taxon>
        <taxon>Chelicerata</taxon>
        <taxon>Arachnida</taxon>
        <taxon>Acari</taxon>
        <taxon>Parasitiformes</taxon>
        <taxon>Mesostigmata</taxon>
        <taxon>Gamasina</taxon>
        <taxon>Dermanyssoidea</taxon>
        <taxon>Varroidae</taxon>
        <taxon>Varroa</taxon>
    </lineage>
</organism>
<dbReference type="AlphaFoldDB" id="A0A7M7JYW4"/>
<protein>
    <submittedName>
        <fullName evidence="1">Uncharacterized protein</fullName>
    </submittedName>
</protein>
<dbReference type="RefSeq" id="XP_022659200.1">
    <property type="nucleotide sequence ID" value="XM_022803465.1"/>
</dbReference>
<dbReference type="RefSeq" id="XP_022659198.1">
    <property type="nucleotide sequence ID" value="XM_022803463.1"/>
</dbReference>
<dbReference type="EnsemblMetazoa" id="XM_022803465">
    <property type="protein sequence ID" value="XP_022659200"/>
    <property type="gene ID" value="LOC111249511"/>
</dbReference>
<dbReference type="EnsemblMetazoa" id="XM_022803460">
    <property type="protein sequence ID" value="XP_022659195"/>
    <property type="gene ID" value="LOC111249511"/>
</dbReference>
<dbReference type="InParanoid" id="A0A7M7JYW4"/>
<dbReference type="Proteomes" id="UP000594260">
    <property type="component" value="Unplaced"/>
</dbReference>
<proteinExistence type="predicted"/>
<accession>A0A7M7JYW4</accession>
<evidence type="ECO:0000313" key="1">
    <source>
        <dbReference type="EnsemblMetazoa" id="XP_022659198"/>
    </source>
</evidence>
<dbReference type="KEGG" id="vde:111249511"/>
<sequence>MEVLRIREDKLTSKLDRDSAVEARILFLTNVASLLHKVQSARNGLPERRKQLELPAVYLHRANMLRYEEYGKAGNIFPKDIVCQKCGILWTPSYLRVDLRKSKKISDGKLKRLQEKQTHRPWTLSKLQKKLLKQHAKMAAEPYQFRYECKLCGAKALIKVPTTTNSTGPAGSTNHFSSASSGSLNVSDKFATKATQLTRESMASTHLCVSSTLGPSRNTTGTNKNRKSLLKQVTEMSEASKLRSPLQAFLSSL</sequence>